<proteinExistence type="predicted"/>
<dbReference type="EMBL" id="NMQT01000051">
    <property type="protein sequence ID" value="OXM56156.1"/>
    <property type="molecule type" value="Genomic_DNA"/>
</dbReference>
<protein>
    <recommendedName>
        <fullName evidence="3">Alpha/beta hydrolase</fullName>
    </recommendedName>
</protein>
<gene>
    <name evidence="1" type="ORF">CFP71_15170</name>
</gene>
<keyword evidence="2" id="KW-1185">Reference proteome</keyword>
<dbReference type="OrthoDB" id="4222986at2"/>
<dbReference type="Proteomes" id="UP000215223">
    <property type="component" value="Unassembled WGS sequence"/>
</dbReference>
<evidence type="ECO:0008006" key="3">
    <source>
        <dbReference type="Google" id="ProtNLM"/>
    </source>
</evidence>
<evidence type="ECO:0000313" key="2">
    <source>
        <dbReference type="Proteomes" id="UP000215223"/>
    </source>
</evidence>
<name>A0A229SB62_9PSEU</name>
<dbReference type="Gene3D" id="3.40.50.1820">
    <property type="entry name" value="alpha/beta hydrolase"/>
    <property type="match status" value="1"/>
</dbReference>
<reference evidence="1 2" key="1">
    <citation type="submission" date="2017-07" db="EMBL/GenBank/DDBJ databases">
        <title>Amycolatopsis thailandensis Genome sequencing and assembly.</title>
        <authorList>
            <person name="Kaur N."/>
            <person name="Mayilraj S."/>
        </authorList>
    </citation>
    <scope>NUCLEOTIDE SEQUENCE [LARGE SCALE GENOMIC DNA]</scope>
    <source>
        <strain evidence="1 2">JCM 16380</strain>
    </source>
</reference>
<evidence type="ECO:0000313" key="1">
    <source>
        <dbReference type="EMBL" id="OXM56156.1"/>
    </source>
</evidence>
<comment type="caution">
    <text evidence="1">The sequence shown here is derived from an EMBL/GenBank/DDBJ whole genome shotgun (WGS) entry which is preliminary data.</text>
</comment>
<dbReference type="RefSeq" id="WP_093934488.1">
    <property type="nucleotide sequence ID" value="NZ_NMQT01000051.1"/>
</dbReference>
<dbReference type="InterPro" id="IPR029058">
    <property type="entry name" value="AB_hydrolase_fold"/>
</dbReference>
<organism evidence="1 2">
    <name type="scientific">Amycolatopsis thailandensis</name>
    <dbReference type="NCBI Taxonomy" id="589330"/>
    <lineage>
        <taxon>Bacteria</taxon>
        <taxon>Bacillati</taxon>
        <taxon>Actinomycetota</taxon>
        <taxon>Actinomycetes</taxon>
        <taxon>Pseudonocardiales</taxon>
        <taxon>Pseudonocardiaceae</taxon>
        <taxon>Amycolatopsis</taxon>
    </lineage>
</organism>
<dbReference type="SUPFAM" id="SSF53474">
    <property type="entry name" value="alpha/beta-Hydrolases"/>
    <property type="match status" value="1"/>
</dbReference>
<dbReference type="AlphaFoldDB" id="A0A229SB62"/>
<accession>A0A229SB62</accession>
<sequence length="66" mass="7595">MREQLAGKRVLATYPMADRAFSAKTTLPRFRDTFADIEIVEFPGAKHFFFEDKPREVADAILARFS</sequence>